<evidence type="ECO:0000259" key="2">
    <source>
        <dbReference type="PROSITE" id="PS50104"/>
    </source>
</evidence>
<dbReference type="PANTHER" id="PTHR32009">
    <property type="entry name" value="TMV RESISTANCE PROTEIN N-LIKE"/>
    <property type="match status" value="1"/>
</dbReference>
<name>A0A392N690_9FABA</name>
<feature type="non-terminal residue" evidence="3">
    <location>
        <position position="1"/>
    </location>
</feature>
<dbReference type="PANTHER" id="PTHR32009:SF151">
    <property type="entry name" value="TIR DOMAIN-CONTAINING PROTEIN-RELATED"/>
    <property type="match status" value="1"/>
</dbReference>
<dbReference type="SUPFAM" id="SSF52200">
    <property type="entry name" value="Toll/Interleukin receptor TIR domain"/>
    <property type="match status" value="1"/>
</dbReference>
<dbReference type="InterPro" id="IPR035897">
    <property type="entry name" value="Toll_tir_struct_dom_sf"/>
</dbReference>
<feature type="domain" description="TIR" evidence="2">
    <location>
        <begin position="1"/>
        <end position="109"/>
    </location>
</feature>
<dbReference type="Proteomes" id="UP000265520">
    <property type="component" value="Unassembled WGS sequence"/>
</dbReference>
<evidence type="ECO:0000256" key="1">
    <source>
        <dbReference type="ARBA" id="ARBA00023027"/>
    </source>
</evidence>
<dbReference type="PROSITE" id="PS50104">
    <property type="entry name" value="TIR"/>
    <property type="match status" value="1"/>
</dbReference>
<dbReference type="AlphaFoldDB" id="A0A392N690"/>
<reference evidence="3 4" key="1">
    <citation type="journal article" date="2018" name="Front. Plant Sci.">
        <title>Red Clover (Trifolium pratense) and Zigzag Clover (T. medium) - A Picture of Genomic Similarities and Differences.</title>
        <authorList>
            <person name="Dluhosova J."/>
            <person name="Istvanek J."/>
            <person name="Nedelnik J."/>
            <person name="Repkova J."/>
        </authorList>
    </citation>
    <scope>NUCLEOTIDE SEQUENCE [LARGE SCALE GENOMIC DNA]</scope>
    <source>
        <strain evidence="4">cv. 10/8</strain>
        <tissue evidence="3">Leaf</tissue>
    </source>
</reference>
<keyword evidence="1" id="KW-0520">NAD</keyword>
<comment type="caution">
    <text evidence="3">The sequence shown here is derived from an EMBL/GenBank/DDBJ whole genome shotgun (WGS) entry which is preliminary data.</text>
</comment>
<proteinExistence type="predicted"/>
<dbReference type="Gene3D" id="3.40.50.10140">
    <property type="entry name" value="Toll/interleukin-1 receptor homology (TIR) domain"/>
    <property type="match status" value="1"/>
</dbReference>
<protein>
    <submittedName>
        <fullName evidence="3">TMV resistance protein N-like</fullName>
    </submittedName>
</protein>
<evidence type="ECO:0000313" key="3">
    <source>
        <dbReference type="EMBL" id="MCH95327.1"/>
    </source>
</evidence>
<accession>A0A392N690</accession>
<dbReference type="Pfam" id="PF01582">
    <property type="entry name" value="TIR"/>
    <property type="match status" value="1"/>
</dbReference>
<dbReference type="EMBL" id="LXQA010029566">
    <property type="protein sequence ID" value="MCH95327.1"/>
    <property type="molecule type" value="Genomic_DNA"/>
</dbReference>
<dbReference type="GO" id="GO:0007165">
    <property type="term" value="P:signal transduction"/>
    <property type="evidence" value="ECO:0007669"/>
    <property type="project" value="InterPro"/>
</dbReference>
<organism evidence="3 4">
    <name type="scientific">Trifolium medium</name>
    <dbReference type="NCBI Taxonomy" id="97028"/>
    <lineage>
        <taxon>Eukaryota</taxon>
        <taxon>Viridiplantae</taxon>
        <taxon>Streptophyta</taxon>
        <taxon>Embryophyta</taxon>
        <taxon>Tracheophyta</taxon>
        <taxon>Spermatophyta</taxon>
        <taxon>Magnoliopsida</taxon>
        <taxon>eudicotyledons</taxon>
        <taxon>Gunneridae</taxon>
        <taxon>Pentapetalae</taxon>
        <taxon>rosids</taxon>
        <taxon>fabids</taxon>
        <taxon>Fabales</taxon>
        <taxon>Fabaceae</taxon>
        <taxon>Papilionoideae</taxon>
        <taxon>50 kb inversion clade</taxon>
        <taxon>NPAAA clade</taxon>
        <taxon>Hologalegina</taxon>
        <taxon>IRL clade</taxon>
        <taxon>Trifolieae</taxon>
        <taxon>Trifolium</taxon>
    </lineage>
</organism>
<evidence type="ECO:0000313" key="4">
    <source>
        <dbReference type="Proteomes" id="UP000265520"/>
    </source>
</evidence>
<sequence length="127" mass="14376">GSFVSHLYNALKSEVGVAVFWDDERFATLTVSESVLNVIGKCKIVIIIFSKNYAKSSRCLQELDKMTAECCRTTYRLMVVPLFYDGIYPSYGTSHTSLYANSDFVYRMLIGETEDKFMNHDLGGSQQ</sequence>
<keyword evidence="4" id="KW-1185">Reference proteome</keyword>
<dbReference type="InterPro" id="IPR000157">
    <property type="entry name" value="TIR_dom"/>
</dbReference>